<evidence type="ECO:0000313" key="1">
    <source>
        <dbReference type="EMBL" id="VEN39394.1"/>
    </source>
</evidence>
<name>A0A653BUV3_CALMS</name>
<dbReference type="EMBL" id="CAACVG010005498">
    <property type="protein sequence ID" value="VEN39394.1"/>
    <property type="molecule type" value="Genomic_DNA"/>
</dbReference>
<accession>A0A653BUV3</accession>
<dbReference type="Proteomes" id="UP000410492">
    <property type="component" value="Unassembled WGS sequence"/>
</dbReference>
<reference evidence="1 2" key="1">
    <citation type="submission" date="2019-01" db="EMBL/GenBank/DDBJ databases">
        <authorList>
            <person name="Sayadi A."/>
        </authorList>
    </citation>
    <scope>NUCLEOTIDE SEQUENCE [LARGE SCALE GENOMIC DNA]</scope>
</reference>
<proteinExistence type="predicted"/>
<organism evidence="1 2">
    <name type="scientific">Callosobruchus maculatus</name>
    <name type="common">Southern cowpea weevil</name>
    <name type="synonym">Pulse bruchid</name>
    <dbReference type="NCBI Taxonomy" id="64391"/>
    <lineage>
        <taxon>Eukaryota</taxon>
        <taxon>Metazoa</taxon>
        <taxon>Ecdysozoa</taxon>
        <taxon>Arthropoda</taxon>
        <taxon>Hexapoda</taxon>
        <taxon>Insecta</taxon>
        <taxon>Pterygota</taxon>
        <taxon>Neoptera</taxon>
        <taxon>Endopterygota</taxon>
        <taxon>Coleoptera</taxon>
        <taxon>Polyphaga</taxon>
        <taxon>Cucujiformia</taxon>
        <taxon>Chrysomeloidea</taxon>
        <taxon>Chrysomelidae</taxon>
        <taxon>Bruchinae</taxon>
        <taxon>Bruchini</taxon>
        <taxon>Callosobruchus</taxon>
    </lineage>
</organism>
<evidence type="ECO:0000313" key="2">
    <source>
        <dbReference type="Proteomes" id="UP000410492"/>
    </source>
</evidence>
<protein>
    <submittedName>
        <fullName evidence="1">Uncharacterized protein</fullName>
    </submittedName>
</protein>
<keyword evidence="2" id="KW-1185">Reference proteome</keyword>
<gene>
    <name evidence="1" type="ORF">CALMAC_LOCUS3942</name>
</gene>
<sequence length="77" mass="8383">MLQMLQLLWHNLPFSKSTPARIIVSLPAAHPHPLGPTAKNIPFLIPRNTSTIETVGTNMTHQQACTMTQALAIIGTV</sequence>
<dbReference type="AlphaFoldDB" id="A0A653BUV3"/>